<dbReference type="InterPro" id="IPR006175">
    <property type="entry name" value="YjgF/YER057c/UK114"/>
</dbReference>
<protein>
    <submittedName>
        <fullName evidence="2">RidA family protein</fullName>
    </submittedName>
</protein>
<comment type="caution">
    <text evidence="2">The sequence shown here is derived from an EMBL/GenBank/DDBJ whole genome shotgun (WGS) entry which is preliminary data.</text>
</comment>
<comment type="similarity">
    <text evidence="1">Belongs to the RutC family.</text>
</comment>
<sequence>MKEVISTSKAPQAIGPYSQAIKVNGFLFVSGQIGINPQTGELVTGGVEAQTKQIMENIRQILSAAGMEFSHVVKTTIFITNMDDFATVNKIYSEYFGKVFPARSCIAVANLPKGALVEVEVVACK</sequence>
<dbReference type="Proteomes" id="UP000187485">
    <property type="component" value="Unassembled WGS sequence"/>
</dbReference>
<dbReference type="OrthoDB" id="9803101at2"/>
<dbReference type="NCBIfam" id="TIGR00004">
    <property type="entry name" value="Rid family detoxifying hydrolase"/>
    <property type="match status" value="1"/>
</dbReference>
<name>A0A1L8CY03_9THEO</name>
<dbReference type="RefSeq" id="WP_075860216.1">
    <property type="nucleotide sequence ID" value="NZ_BDJK01000056.1"/>
</dbReference>
<gene>
    <name evidence="2" type="ORF">cpu_23260</name>
</gene>
<dbReference type="STRING" id="870242.cpu_23260"/>
<dbReference type="FunFam" id="3.30.1330.40:FF:000001">
    <property type="entry name" value="L-PSP family endoribonuclease"/>
    <property type="match status" value="1"/>
</dbReference>
<dbReference type="PANTHER" id="PTHR11803:SF39">
    <property type="entry name" value="2-IMINOBUTANOATE_2-IMINOPROPANOATE DEAMINASE"/>
    <property type="match status" value="1"/>
</dbReference>
<dbReference type="Pfam" id="PF01042">
    <property type="entry name" value="Ribonuc_L-PSP"/>
    <property type="match status" value="1"/>
</dbReference>
<evidence type="ECO:0000313" key="3">
    <source>
        <dbReference type="Proteomes" id="UP000187485"/>
    </source>
</evidence>
<dbReference type="Gene3D" id="3.30.1330.40">
    <property type="entry name" value="RutC-like"/>
    <property type="match status" value="1"/>
</dbReference>
<accession>A0A1L8CY03</accession>
<reference evidence="3" key="1">
    <citation type="submission" date="2016-12" db="EMBL/GenBank/DDBJ databases">
        <title>Draft Genome Sequences od Carboxydothermus pertinax and islandicus, Hydrogenogenic Carboxydotrophic Bacteria.</title>
        <authorList>
            <person name="Fukuyama Y."/>
            <person name="Ohmae K."/>
            <person name="Yoneda Y."/>
            <person name="Yoshida T."/>
            <person name="Sako Y."/>
        </authorList>
    </citation>
    <scope>NUCLEOTIDE SEQUENCE [LARGE SCALE GENOMIC DNA]</scope>
    <source>
        <strain evidence="3">Ug1</strain>
    </source>
</reference>
<dbReference type="SUPFAM" id="SSF55298">
    <property type="entry name" value="YjgF-like"/>
    <property type="match status" value="1"/>
</dbReference>
<evidence type="ECO:0000256" key="1">
    <source>
        <dbReference type="ARBA" id="ARBA00010552"/>
    </source>
</evidence>
<dbReference type="InterPro" id="IPR006056">
    <property type="entry name" value="RidA"/>
</dbReference>
<dbReference type="EMBL" id="BDJK01000056">
    <property type="protein sequence ID" value="GAV23816.1"/>
    <property type="molecule type" value="Genomic_DNA"/>
</dbReference>
<dbReference type="InterPro" id="IPR035959">
    <property type="entry name" value="RutC-like_sf"/>
</dbReference>
<dbReference type="CDD" id="cd00448">
    <property type="entry name" value="YjgF_YER057c_UK114_family"/>
    <property type="match status" value="1"/>
</dbReference>
<keyword evidence="3" id="KW-1185">Reference proteome</keyword>
<dbReference type="PANTHER" id="PTHR11803">
    <property type="entry name" value="2-IMINOBUTANOATE/2-IMINOPROPANOATE DEAMINASE RIDA"/>
    <property type="match status" value="1"/>
</dbReference>
<proteinExistence type="inferred from homology"/>
<dbReference type="GO" id="GO:0005829">
    <property type="term" value="C:cytosol"/>
    <property type="evidence" value="ECO:0007669"/>
    <property type="project" value="TreeGrafter"/>
</dbReference>
<evidence type="ECO:0000313" key="2">
    <source>
        <dbReference type="EMBL" id="GAV23816.1"/>
    </source>
</evidence>
<dbReference type="AlphaFoldDB" id="A0A1L8CY03"/>
<organism evidence="2 3">
    <name type="scientific">Carboxydothermus pertinax</name>
    <dbReference type="NCBI Taxonomy" id="870242"/>
    <lineage>
        <taxon>Bacteria</taxon>
        <taxon>Bacillati</taxon>
        <taxon>Bacillota</taxon>
        <taxon>Clostridia</taxon>
        <taxon>Thermoanaerobacterales</taxon>
        <taxon>Thermoanaerobacteraceae</taxon>
        <taxon>Carboxydothermus</taxon>
    </lineage>
</organism>
<dbReference type="GO" id="GO:0019239">
    <property type="term" value="F:deaminase activity"/>
    <property type="evidence" value="ECO:0007669"/>
    <property type="project" value="TreeGrafter"/>
</dbReference>